<dbReference type="Proteomes" id="UP001295444">
    <property type="component" value="Chromosome 08"/>
</dbReference>
<comment type="similarity">
    <text evidence="1">Belongs to the TTC39 family.</text>
</comment>
<protein>
    <submittedName>
        <fullName evidence="4">Tetratricopeptide repeat 39A isoform X2</fullName>
    </submittedName>
</protein>
<dbReference type="PANTHER" id="PTHR31859">
    <property type="entry name" value="TETRATRICOPEPTIDE REPEAT PROTEIN 39 FAMILY MEMBER"/>
    <property type="match status" value="1"/>
</dbReference>
<feature type="compositionally biased region" description="Basic and acidic residues" evidence="3">
    <location>
        <begin position="7"/>
        <end position="34"/>
    </location>
</feature>
<proteinExistence type="inferred from homology"/>
<dbReference type="EMBL" id="OW240919">
    <property type="protein sequence ID" value="CAH2310804.1"/>
    <property type="molecule type" value="Genomic_DNA"/>
</dbReference>
<evidence type="ECO:0000256" key="2">
    <source>
        <dbReference type="ARBA" id="ARBA00022803"/>
    </source>
</evidence>
<reference evidence="4" key="1">
    <citation type="submission" date="2022-03" db="EMBL/GenBank/DDBJ databases">
        <authorList>
            <person name="Alioto T."/>
            <person name="Alioto T."/>
            <person name="Gomez Garrido J."/>
        </authorList>
    </citation>
    <scope>NUCLEOTIDE SEQUENCE</scope>
</reference>
<dbReference type="SUPFAM" id="SSF48452">
    <property type="entry name" value="TPR-like"/>
    <property type="match status" value="1"/>
</dbReference>
<name>A0AAD1SSI9_PELCU</name>
<dbReference type="PANTHER" id="PTHR31859:SF3">
    <property type="entry name" value="TETRATRICOPEPTIDE REPEAT PROTEIN 39A"/>
    <property type="match status" value="1"/>
</dbReference>
<evidence type="ECO:0000313" key="4">
    <source>
        <dbReference type="EMBL" id="CAH2310804.1"/>
    </source>
</evidence>
<feature type="region of interest" description="Disordered" evidence="3">
    <location>
        <begin position="1"/>
        <end position="123"/>
    </location>
</feature>
<evidence type="ECO:0000256" key="1">
    <source>
        <dbReference type="ARBA" id="ARBA00006400"/>
    </source>
</evidence>
<keyword evidence="5" id="KW-1185">Reference proteome</keyword>
<evidence type="ECO:0000313" key="5">
    <source>
        <dbReference type="Proteomes" id="UP001295444"/>
    </source>
</evidence>
<feature type="compositionally biased region" description="Basic and acidic residues" evidence="3">
    <location>
        <begin position="72"/>
        <end position="83"/>
    </location>
</feature>
<dbReference type="AlphaFoldDB" id="A0AAD1SSI9"/>
<keyword evidence="2" id="KW-0802">TPR repeat</keyword>
<organism evidence="4 5">
    <name type="scientific">Pelobates cultripes</name>
    <name type="common">Western spadefoot toad</name>
    <dbReference type="NCBI Taxonomy" id="61616"/>
    <lineage>
        <taxon>Eukaryota</taxon>
        <taxon>Metazoa</taxon>
        <taxon>Chordata</taxon>
        <taxon>Craniata</taxon>
        <taxon>Vertebrata</taxon>
        <taxon>Euteleostomi</taxon>
        <taxon>Amphibia</taxon>
        <taxon>Batrachia</taxon>
        <taxon>Anura</taxon>
        <taxon>Pelobatoidea</taxon>
        <taxon>Pelobatidae</taxon>
        <taxon>Pelobates</taxon>
    </lineage>
</organism>
<feature type="compositionally biased region" description="Basic and acidic residues" evidence="3">
    <location>
        <begin position="114"/>
        <end position="123"/>
    </location>
</feature>
<accession>A0AAD1SSI9</accession>
<evidence type="ECO:0000256" key="3">
    <source>
        <dbReference type="SAM" id="MobiDB-lite"/>
    </source>
</evidence>
<dbReference type="Pfam" id="PF10300">
    <property type="entry name" value="Iml2-TPR_39"/>
    <property type="match status" value="1"/>
</dbReference>
<dbReference type="InterPro" id="IPR011990">
    <property type="entry name" value="TPR-like_helical_dom_sf"/>
</dbReference>
<sequence length="275" mass="31609">MKNHQQGSDRHTSPNHEERKTEKKRSASERDSVRGRRSPNPQEVRDPATTRNRGGDGPTPRGRQRRATVARQQDKYDLQHWEAEQACGGQRRATGDRSWDTTRDSTEDAGTGATRREQKDDRNQHQVTEIMYILNGYAVIGKHADVTESMLVTLVRAEEALEGVAVSEFKMDDQCVLKLLKGLCFRYLGRVDEAKDCFNYIHVNEKKIKYDHYLIPNALLELALLCLQLEKREEAIKLLETAKHNYKNYSMESRTHFRIQDALQQARSVPQNGCS</sequence>
<dbReference type="Gene3D" id="1.25.40.10">
    <property type="entry name" value="Tetratricopeptide repeat domain"/>
    <property type="match status" value="1"/>
</dbReference>
<gene>
    <name evidence="4" type="ORF">PECUL_23A030815</name>
</gene>
<feature type="compositionally biased region" description="Basic and acidic residues" evidence="3">
    <location>
        <begin position="93"/>
        <end position="106"/>
    </location>
</feature>
<dbReference type="InterPro" id="IPR019412">
    <property type="entry name" value="IML2/TPR_39"/>
</dbReference>